<comment type="caution">
    <text evidence="1">The sequence shown here is derived from an EMBL/GenBank/DDBJ whole genome shotgun (WGS) entry which is preliminary data.</text>
</comment>
<dbReference type="EMBL" id="BARU01006214">
    <property type="protein sequence ID" value="GAH46042.1"/>
    <property type="molecule type" value="Genomic_DNA"/>
</dbReference>
<reference evidence="1" key="1">
    <citation type="journal article" date="2014" name="Front. Microbiol.">
        <title>High frequency of phylogenetically diverse reductive dehalogenase-homologous genes in deep subseafloor sedimentary metagenomes.</title>
        <authorList>
            <person name="Kawai M."/>
            <person name="Futagami T."/>
            <person name="Toyoda A."/>
            <person name="Takaki Y."/>
            <person name="Nishi S."/>
            <person name="Hori S."/>
            <person name="Arai W."/>
            <person name="Tsubouchi T."/>
            <person name="Morono Y."/>
            <person name="Uchiyama I."/>
            <person name="Ito T."/>
            <person name="Fujiyama A."/>
            <person name="Inagaki F."/>
            <person name="Takami H."/>
        </authorList>
    </citation>
    <scope>NUCLEOTIDE SEQUENCE</scope>
    <source>
        <strain evidence="1">Expedition CK06-06</strain>
    </source>
</reference>
<evidence type="ECO:0000313" key="1">
    <source>
        <dbReference type="EMBL" id="GAH46042.1"/>
    </source>
</evidence>
<evidence type="ECO:0008006" key="2">
    <source>
        <dbReference type="Google" id="ProtNLM"/>
    </source>
</evidence>
<organism evidence="1">
    <name type="scientific">marine sediment metagenome</name>
    <dbReference type="NCBI Taxonomy" id="412755"/>
    <lineage>
        <taxon>unclassified sequences</taxon>
        <taxon>metagenomes</taxon>
        <taxon>ecological metagenomes</taxon>
    </lineage>
</organism>
<dbReference type="InterPro" id="IPR013783">
    <property type="entry name" value="Ig-like_fold"/>
</dbReference>
<protein>
    <recommendedName>
        <fullName evidence="2">Calcineurin-like phosphoesterase domain-containing protein</fullName>
    </recommendedName>
</protein>
<feature type="non-terminal residue" evidence="1">
    <location>
        <position position="1"/>
    </location>
</feature>
<dbReference type="InterPro" id="IPR029052">
    <property type="entry name" value="Metallo-depent_PP-like"/>
</dbReference>
<name>X1FM62_9ZZZZ</name>
<accession>X1FM62</accession>
<gene>
    <name evidence="1" type="ORF">S03H2_12198</name>
</gene>
<dbReference type="SUPFAM" id="SSF56300">
    <property type="entry name" value="Metallo-dependent phosphatases"/>
    <property type="match status" value="1"/>
</dbReference>
<proteinExistence type="predicted"/>
<sequence length="315" mass="36567">DTDALGYEEMNNYQNLTLFGMDFIFMNLQYMTPETVLEWAADVVSNNPDTRFFVTTHSWIYPDGTKVIWDWCENLYHNILLKPYENVFFVSCGHVTHTEDPPCPPENVPAWIPGNITINRSTEGGWVGTSNTYYMVRNWQGDQTPNIPNEGDGWFTLLTFYPTLDKIHVQTYSSTLGKWEDPHWTGSAYFGNTTQIGMPYEHWLDYDMEATEEEEEEERPQFISINGRTNGTIIYDSTPTFNWTVVADTIQYWLQIDTEASFSSPWIVNLTDINEANYPSEYDENATRVSFTLPDANSLPNYFDVYYCRVCAKRL</sequence>
<dbReference type="Gene3D" id="2.60.40.10">
    <property type="entry name" value="Immunoglobulins"/>
    <property type="match status" value="1"/>
</dbReference>
<dbReference type="AlphaFoldDB" id="X1FM62"/>